<keyword evidence="3" id="KW-1185">Reference proteome</keyword>
<dbReference type="GeneID" id="54575355"/>
<evidence type="ECO:0000313" key="3">
    <source>
        <dbReference type="Proteomes" id="UP000800094"/>
    </source>
</evidence>
<dbReference type="EMBL" id="ML987195">
    <property type="protein sequence ID" value="KAF2249529.1"/>
    <property type="molecule type" value="Genomic_DNA"/>
</dbReference>
<sequence length="181" mass="20118">MASSPGSDPSTPTARNEKAVSRHTRPLDATSQMMPAVQINAPDELDQLFNRLKHDDVRHIRLRILAPLSCTNSAAELTEEEVNGGVEWSSGSNVAPLVEAWRNQFSKLPDGHCLERIDFDMSCPGRHIELRHIGRLLAYIQIFTGKRGRGNVRCVITGAGEDEVQRLRERWLGPDVGEAVQ</sequence>
<proteinExistence type="predicted"/>
<protein>
    <submittedName>
        <fullName evidence="2">Uncharacterized protein</fullName>
    </submittedName>
</protein>
<reference evidence="2" key="1">
    <citation type="journal article" date="2020" name="Stud. Mycol.">
        <title>101 Dothideomycetes genomes: a test case for predicting lifestyles and emergence of pathogens.</title>
        <authorList>
            <person name="Haridas S."/>
            <person name="Albert R."/>
            <person name="Binder M."/>
            <person name="Bloem J."/>
            <person name="Labutti K."/>
            <person name="Salamov A."/>
            <person name="Andreopoulos B."/>
            <person name="Baker S."/>
            <person name="Barry K."/>
            <person name="Bills G."/>
            <person name="Bluhm B."/>
            <person name="Cannon C."/>
            <person name="Castanera R."/>
            <person name="Culley D."/>
            <person name="Daum C."/>
            <person name="Ezra D."/>
            <person name="Gonzalez J."/>
            <person name="Henrissat B."/>
            <person name="Kuo A."/>
            <person name="Liang C."/>
            <person name="Lipzen A."/>
            <person name="Lutzoni F."/>
            <person name="Magnuson J."/>
            <person name="Mondo S."/>
            <person name="Nolan M."/>
            <person name="Ohm R."/>
            <person name="Pangilinan J."/>
            <person name="Park H.-J."/>
            <person name="Ramirez L."/>
            <person name="Alfaro M."/>
            <person name="Sun H."/>
            <person name="Tritt A."/>
            <person name="Yoshinaga Y."/>
            <person name="Zwiers L.-H."/>
            <person name="Turgeon B."/>
            <person name="Goodwin S."/>
            <person name="Spatafora J."/>
            <person name="Crous P."/>
            <person name="Grigoriev I."/>
        </authorList>
    </citation>
    <scope>NUCLEOTIDE SEQUENCE</scope>
    <source>
        <strain evidence="2">CBS 122368</strain>
    </source>
</reference>
<dbReference type="RefSeq" id="XP_033684533.1">
    <property type="nucleotide sequence ID" value="XM_033822025.1"/>
</dbReference>
<evidence type="ECO:0000256" key="1">
    <source>
        <dbReference type="SAM" id="MobiDB-lite"/>
    </source>
</evidence>
<feature type="region of interest" description="Disordered" evidence="1">
    <location>
        <begin position="1"/>
        <end position="32"/>
    </location>
</feature>
<feature type="compositionally biased region" description="Polar residues" evidence="1">
    <location>
        <begin position="1"/>
        <end position="14"/>
    </location>
</feature>
<accession>A0A6A6IH40</accession>
<gene>
    <name evidence="2" type="ORF">BU26DRAFT_319175</name>
</gene>
<organism evidence="2 3">
    <name type="scientific">Trematosphaeria pertusa</name>
    <dbReference type="NCBI Taxonomy" id="390896"/>
    <lineage>
        <taxon>Eukaryota</taxon>
        <taxon>Fungi</taxon>
        <taxon>Dikarya</taxon>
        <taxon>Ascomycota</taxon>
        <taxon>Pezizomycotina</taxon>
        <taxon>Dothideomycetes</taxon>
        <taxon>Pleosporomycetidae</taxon>
        <taxon>Pleosporales</taxon>
        <taxon>Massarineae</taxon>
        <taxon>Trematosphaeriaceae</taxon>
        <taxon>Trematosphaeria</taxon>
    </lineage>
</organism>
<dbReference type="OrthoDB" id="4249675at2759"/>
<evidence type="ECO:0000313" key="2">
    <source>
        <dbReference type="EMBL" id="KAF2249529.1"/>
    </source>
</evidence>
<dbReference type="Proteomes" id="UP000800094">
    <property type="component" value="Unassembled WGS sequence"/>
</dbReference>
<name>A0A6A6IH40_9PLEO</name>
<dbReference type="AlphaFoldDB" id="A0A6A6IH40"/>